<evidence type="ECO:0000256" key="5">
    <source>
        <dbReference type="ARBA" id="ARBA00022826"/>
    </source>
</evidence>
<feature type="domain" description="Potassium channel" evidence="15">
    <location>
        <begin position="279"/>
        <end position="343"/>
    </location>
</feature>
<keyword evidence="6" id="KW-0630">Potassium</keyword>
<evidence type="ECO:0000313" key="18">
    <source>
        <dbReference type="Proteomes" id="UP000247498"/>
    </source>
</evidence>
<dbReference type="PANTHER" id="PTHR10027:SF10">
    <property type="entry name" value="SLOWPOKE 2, ISOFORM D"/>
    <property type="match status" value="1"/>
</dbReference>
<evidence type="ECO:0000256" key="2">
    <source>
        <dbReference type="ARBA" id="ARBA00022448"/>
    </source>
</evidence>
<keyword evidence="2" id="KW-0813">Transport</keyword>
<sequence length="1406" mass="142853">MAAGRGARPAAAPPPARGAATAPAARPRRHAGALLLPRAAAAGAAAGGAFPWPPDADGPSRSQERADAARPQSPADPWGPQNPAGAAYGGWPAAAADDDPEAAAAAAAAPPPGLLDGLRWRLSALGRALAGGEGRAALEVCQLAASLLFILLYVWSTYVPEPPGSWRYWLDLGLCCVFAADYFYRITAGSGGRHPLQAALHPLNMIDLLSFLPSLMSVQGTVMLSGLGVDLRWFRIFRALRLLRLSLLEGNLPHMRLSRGALLAGAVNVPLLWLVASVLAWLFTSAAIVQVIEKMPWHDALYFVTTTLTTVGYGDVVVKSTVGRLAVLIMMLVGVVLIPVRASQLYSRISERRTVAGPLPGPRRPFVVVSGRLSDVRGFNDFFSSILLQIRQAGSERWRRLQTVCLTDAARPEFLALQELHERHLTMIEGSALWEPDLLGRARLPLAEACLVLADRFSSNAAAEDTDVQFRVWAMKSVTKAVPLYVQVLQLSSVATIAPFLDPRRDAITSLEQTRHRLVALNCLAPGASTLITNLLRCTGSRPTGRPRLAGRRWLREYVDGCHHDMHTARAGPGLSGLPFYAAAEAAYAATGATLIGVHWEEGGQLCLNPGARPVREGQTLVFVAASASHAAAAACGGPEFAAALAAQAGRRAEAEAQLAAAAAAADARAIAAAGRYGPSLSSPDASFDGGAPLDAAALGAALALAAAPPAATASAAAAGGGAGGAGDGGAVAAAGVAAGAVAAQSLANERRLLEAALAAAHGGSLGSQDTLEAASAAPAFGLDGPEAARAASEAAAAAADAEADGEGAANASSSYEFEAQPAVAAPALGFTAAAPAAAPPSARAAGGGPPRPPPPPVDIAPACLADWSSAFEAESFDEANLCSEGEIAEASLLIRQYAAARAEAASPEPSGGSGGAGGGGAERRAAAGGRGAPGGAGAADGGGQQPPSPPRPSSPPRTPPRAAPPPPPPRPAASSLSGHIILAGCERSFPPFARQLRACCGARGAPPVAVLHPAPPPGLLDELSGLLGRTVAHVPGLPSEVRALEAAGARRALSLAYLGPPERPSAAAGAAGAGASSHGGLGAQGDGALGLTSRAAVLADSEALATCYGVGEEMLPGMMNTVVELGFTSSIRFLQPGLLLHGRTAPAFGPAPAPAPPPPPPPAPAAAAGGVSPGWLSKARRRGSSSGAAADPRSPLHRPGAAGALARAFAGAAAALRAAAGGGRAPVAAVGAARAAEPRPARSSWRHRKQVEEEACSEGLAEWQLLDLLLELAGDDGRPRGAMLHQVPVPLAYVGRTYGELVSALLLVGGTAQHAQHAEGPQQAQRAREGQQQHQGAPSNQQPQQPQQGAAPPAPLPAPYPHEVALGLLRRKSENRGWRLPYVALHPAPSTVLEITDCVFLVRPR</sequence>
<dbReference type="PANTHER" id="PTHR10027">
    <property type="entry name" value="CALCIUM-ACTIVATED POTASSIUM CHANNEL ALPHA CHAIN"/>
    <property type="match status" value="1"/>
</dbReference>
<feature type="domain" description="RCK N-terminal" evidence="16">
    <location>
        <begin position="366"/>
        <end position="486"/>
    </location>
</feature>
<comment type="subcellular location">
    <subcellularLocation>
        <location evidence="1">Membrane</location>
        <topology evidence="1">Multi-pass membrane protein</topology>
    </subcellularLocation>
</comment>
<dbReference type="GO" id="GO:0005267">
    <property type="term" value="F:potassium channel activity"/>
    <property type="evidence" value="ECO:0007669"/>
    <property type="project" value="UniProtKB-KW"/>
</dbReference>
<feature type="compositionally biased region" description="Pro residues" evidence="12">
    <location>
        <begin position="850"/>
        <end position="859"/>
    </location>
</feature>
<name>A0A2V0P2Z9_9CHLO</name>
<feature type="region of interest" description="Disordered" evidence="12">
    <location>
        <begin position="905"/>
        <end position="976"/>
    </location>
</feature>
<evidence type="ECO:0000256" key="3">
    <source>
        <dbReference type="ARBA" id="ARBA00022538"/>
    </source>
</evidence>
<feature type="compositionally biased region" description="Pro residues" evidence="12">
    <location>
        <begin position="1150"/>
        <end position="1165"/>
    </location>
</feature>
<evidence type="ECO:0000256" key="1">
    <source>
        <dbReference type="ARBA" id="ARBA00004141"/>
    </source>
</evidence>
<comment type="catalytic activity">
    <reaction evidence="11">
        <text>K(+)(in) = K(+)(out)</text>
        <dbReference type="Rhea" id="RHEA:29463"/>
        <dbReference type="ChEBI" id="CHEBI:29103"/>
    </reaction>
</comment>
<feature type="region of interest" description="Disordered" evidence="12">
    <location>
        <begin position="1317"/>
        <end position="1362"/>
    </location>
</feature>
<dbReference type="Gene3D" id="1.20.120.350">
    <property type="entry name" value="Voltage-gated potassium channels. Chain C"/>
    <property type="match status" value="1"/>
</dbReference>
<feature type="transmembrane region" description="Helical" evidence="13">
    <location>
        <begin position="300"/>
        <end position="318"/>
    </location>
</feature>
<evidence type="ECO:0000256" key="12">
    <source>
        <dbReference type="SAM" id="MobiDB-lite"/>
    </source>
</evidence>
<dbReference type="SUPFAM" id="SSF81324">
    <property type="entry name" value="Voltage-gated potassium channels"/>
    <property type="match status" value="1"/>
</dbReference>
<dbReference type="InterPro" id="IPR003929">
    <property type="entry name" value="K_chnl_BK_asu"/>
</dbReference>
<dbReference type="STRING" id="307507.A0A2V0P2Z9"/>
<feature type="compositionally biased region" description="Gly residues" evidence="12">
    <location>
        <begin position="929"/>
        <end position="945"/>
    </location>
</feature>
<keyword evidence="9 13" id="KW-0472">Membrane</keyword>
<reference evidence="17 18" key="1">
    <citation type="journal article" date="2018" name="Sci. Rep.">
        <title>Raphidocelis subcapitata (=Pseudokirchneriella subcapitata) provides an insight into genome evolution and environmental adaptations in the Sphaeropleales.</title>
        <authorList>
            <person name="Suzuki S."/>
            <person name="Yamaguchi H."/>
            <person name="Nakajima N."/>
            <person name="Kawachi M."/>
        </authorList>
    </citation>
    <scope>NUCLEOTIDE SEQUENCE [LARGE SCALE GENOMIC DNA]</scope>
    <source>
        <strain evidence="17 18">NIES-35</strain>
    </source>
</reference>
<gene>
    <name evidence="17" type="ORF">Rsub_06208</name>
</gene>
<keyword evidence="18" id="KW-1185">Reference proteome</keyword>
<proteinExistence type="predicted"/>
<evidence type="ECO:0000256" key="4">
    <source>
        <dbReference type="ARBA" id="ARBA00022692"/>
    </source>
</evidence>
<protein>
    <submittedName>
        <fullName evidence="17">Potassium channel subfamily T member</fullName>
    </submittedName>
</protein>
<evidence type="ECO:0000259" key="16">
    <source>
        <dbReference type="Pfam" id="PF22614"/>
    </source>
</evidence>
<dbReference type="InParanoid" id="A0A2V0P2Z9"/>
<dbReference type="InterPro" id="IPR003148">
    <property type="entry name" value="RCK_N"/>
</dbReference>
<feature type="compositionally biased region" description="Gly residues" evidence="12">
    <location>
        <begin position="912"/>
        <end position="921"/>
    </location>
</feature>
<feature type="region of interest" description="Disordered" evidence="12">
    <location>
        <begin position="1150"/>
        <end position="1198"/>
    </location>
</feature>
<dbReference type="Proteomes" id="UP000247498">
    <property type="component" value="Unassembled WGS sequence"/>
</dbReference>
<dbReference type="Pfam" id="PF03493">
    <property type="entry name" value="BK_channel_a"/>
    <property type="match status" value="1"/>
</dbReference>
<evidence type="ECO:0000259" key="15">
    <source>
        <dbReference type="Pfam" id="PF07885"/>
    </source>
</evidence>
<evidence type="ECO:0000256" key="8">
    <source>
        <dbReference type="ARBA" id="ARBA00023065"/>
    </source>
</evidence>
<dbReference type="InterPro" id="IPR013099">
    <property type="entry name" value="K_chnl_dom"/>
</dbReference>
<dbReference type="OrthoDB" id="415460at2759"/>
<keyword evidence="4 13" id="KW-0812">Transmembrane</keyword>
<feature type="domain" description="Calcium-activated potassium channel BK alpha subunit" evidence="14">
    <location>
        <begin position="508"/>
        <end position="598"/>
    </location>
</feature>
<feature type="compositionally biased region" description="Low complexity" evidence="12">
    <location>
        <begin position="1333"/>
        <end position="1352"/>
    </location>
</feature>
<feature type="compositionally biased region" description="Low complexity" evidence="12">
    <location>
        <begin position="1"/>
        <end position="10"/>
    </location>
</feature>
<evidence type="ECO:0000256" key="13">
    <source>
        <dbReference type="SAM" id="Phobius"/>
    </source>
</evidence>
<feature type="region of interest" description="Disordered" evidence="12">
    <location>
        <begin position="1"/>
        <end position="92"/>
    </location>
</feature>
<evidence type="ECO:0000256" key="10">
    <source>
        <dbReference type="ARBA" id="ARBA00023303"/>
    </source>
</evidence>
<organism evidence="17 18">
    <name type="scientific">Raphidocelis subcapitata</name>
    <dbReference type="NCBI Taxonomy" id="307507"/>
    <lineage>
        <taxon>Eukaryota</taxon>
        <taxon>Viridiplantae</taxon>
        <taxon>Chlorophyta</taxon>
        <taxon>core chlorophytes</taxon>
        <taxon>Chlorophyceae</taxon>
        <taxon>CS clade</taxon>
        <taxon>Sphaeropleales</taxon>
        <taxon>Selenastraceae</taxon>
        <taxon>Raphidocelis</taxon>
    </lineage>
</organism>
<evidence type="ECO:0000256" key="9">
    <source>
        <dbReference type="ARBA" id="ARBA00023136"/>
    </source>
</evidence>
<keyword evidence="3" id="KW-0633">Potassium transport</keyword>
<dbReference type="GO" id="GO:0016020">
    <property type="term" value="C:membrane"/>
    <property type="evidence" value="ECO:0007669"/>
    <property type="project" value="UniProtKB-SubCell"/>
</dbReference>
<feature type="compositionally biased region" description="Low complexity" evidence="12">
    <location>
        <begin position="1185"/>
        <end position="1198"/>
    </location>
</feature>
<feature type="region of interest" description="Disordered" evidence="12">
    <location>
        <begin position="839"/>
        <end position="862"/>
    </location>
</feature>
<keyword evidence="5" id="KW-0631">Potassium channel</keyword>
<dbReference type="InterPro" id="IPR027359">
    <property type="entry name" value="Volt_channel_dom_sf"/>
</dbReference>
<dbReference type="InterPro" id="IPR047871">
    <property type="entry name" value="K_chnl_Slo-like"/>
</dbReference>
<evidence type="ECO:0000313" key="17">
    <source>
        <dbReference type="EMBL" id="GBF93959.1"/>
    </source>
</evidence>
<keyword evidence="7 13" id="KW-1133">Transmembrane helix</keyword>
<keyword evidence="8" id="KW-0406">Ion transport</keyword>
<comment type="caution">
    <text evidence="17">The sequence shown here is derived from an EMBL/GenBank/DDBJ whole genome shotgun (WGS) entry which is preliminary data.</text>
</comment>
<evidence type="ECO:0000256" key="11">
    <source>
        <dbReference type="ARBA" id="ARBA00034430"/>
    </source>
</evidence>
<feature type="transmembrane region" description="Helical" evidence="13">
    <location>
        <begin position="261"/>
        <end position="288"/>
    </location>
</feature>
<evidence type="ECO:0000256" key="6">
    <source>
        <dbReference type="ARBA" id="ARBA00022958"/>
    </source>
</evidence>
<dbReference type="Gene3D" id="1.10.287.70">
    <property type="match status" value="1"/>
</dbReference>
<feature type="compositionally biased region" description="Low complexity" evidence="12">
    <location>
        <begin position="32"/>
        <end position="49"/>
    </location>
</feature>
<feature type="compositionally biased region" description="Low complexity" evidence="12">
    <location>
        <begin position="83"/>
        <end position="92"/>
    </location>
</feature>
<feature type="compositionally biased region" description="Pro residues" evidence="12">
    <location>
        <begin position="947"/>
        <end position="972"/>
    </location>
</feature>
<keyword evidence="10 17" id="KW-0407">Ion channel</keyword>
<evidence type="ECO:0000259" key="14">
    <source>
        <dbReference type="Pfam" id="PF03493"/>
    </source>
</evidence>
<feature type="transmembrane region" description="Helical" evidence="13">
    <location>
        <begin position="325"/>
        <end position="342"/>
    </location>
</feature>
<dbReference type="EMBL" id="BDRX01000046">
    <property type="protein sequence ID" value="GBF93959.1"/>
    <property type="molecule type" value="Genomic_DNA"/>
</dbReference>
<accession>A0A2V0P2Z9</accession>
<dbReference type="Pfam" id="PF07885">
    <property type="entry name" value="Ion_trans_2"/>
    <property type="match status" value="1"/>
</dbReference>
<feature type="transmembrane region" description="Helical" evidence="13">
    <location>
        <begin position="136"/>
        <end position="154"/>
    </location>
</feature>
<evidence type="ECO:0000256" key="7">
    <source>
        <dbReference type="ARBA" id="ARBA00022989"/>
    </source>
</evidence>
<dbReference type="Pfam" id="PF22614">
    <property type="entry name" value="Slo-like_RCK"/>
    <property type="match status" value="1"/>
</dbReference>